<feature type="transmembrane region" description="Helical" evidence="1">
    <location>
        <begin position="35"/>
        <end position="53"/>
    </location>
</feature>
<dbReference type="EMBL" id="JAABNR010000027">
    <property type="protein sequence ID" value="NBZ89626.1"/>
    <property type="molecule type" value="Genomic_DNA"/>
</dbReference>
<organism evidence="2 3">
    <name type="scientific">Stagnihabitans tardus</name>
    <dbReference type="NCBI Taxonomy" id="2699202"/>
    <lineage>
        <taxon>Bacteria</taxon>
        <taxon>Pseudomonadati</taxon>
        <taxon>Pseudomonadota</taxon>
        <taxon>Alphaproteobacteria</taxon>
        <taxon>Rhodobacterales</taxon>
        <taxon>Paracoccaceae</taxon>
        <taxon>Stagnihabitans</taxon>
    </lineage>
</organism>
<reference evidence="2" key="1">
    <citation type="submission" date="2020-01" db="EMBL/GenBank/DDBJ databases">
        <authorList>
            <person name="Chen W.-M."/>
        </authorList>
    </citation>
    <scope>NUCLEOTIDE SEQUENCE</scope>
    <source>
        <strain evidence="2">CYK-10</strain>
    </source>
</reference>
<keyword evidence="1" id="KW-0472">Membrane</keyword>
<dbReference type="AlphaFoldDB" id="A0AAE4YBI5"/>
<evidence type="ECO:0000256" key="1">
    <source>
        <dbReference type="SAM" id="Phobius"/>
    </source>
</evidence>
<dbReference type="Proteomes" id="UP001193501">
    <property type="component" value="Unassembled WGS sequence"/>
</dbReference>
<feature type="transmembrane region" description="Helical" evidence="1">
    <location>
        <begin position="73"/>
        <end position="102"/>
    </location>
</feature>
<proteinExistence type="predicted"/>
<keyword evidence="1" id="KW-0812">Transmembrane</keyword>
<comment type="caution">
    <text evidence="2">The sequence shown here is derived from an EMBL/GenBank/DDBJ whole genome shotgun (WGS) entry which is preliminary data.</text>
</comment>
<evidence type="ECO:0000313" key="2">
    <source>
        <dbReference type="EMBL" id="NBZ89626.1"/>
    </source>
</evidence>
<sequence length="191" mass="20775">MEQDRSDLPEALANQLAPDETVFWWAIGVRRVNPFLLAVFPLCAVFFTVQLSYDPPSLGGAVRFAFSEGVVAGLLTLLLVGAAGLLVLAVVALGIAVLVALLSNLWKPPVPLVYAITSQRAMSLRTVTSKLLTQTQIKGSHLKIKRLGLAIEPTYPSFTSRFRLRPTFFAKLSEQERQDAIQAALKAGITI</sequence>
<protein>
    <submittedName>
        <fullName evidence="2">Uncharacterized protein</fullName>
    </submittedName>
</protein>
<keyword evidence="1" id="KW-1133">Transmembrane helix</keyword>
<gene>
    <name evidence="2" type="ORF">GV832_18715</name>
</gene>
<name>A0AAE4YBI5_9RHOB</name>
<accession>A0AAE4YBI5</accession>
<keyword evidence="3" id="KW-1185">Reference proteome</keyword>
<dbReference type="RefSeq" id="WP_168776424.1">
    <property type="nucleotide sequence ID" value="NZ_JAABNR010000027.1"/>
</dbReference>
<evidence type="ECO:0000313" key="3">
    <source>
        <dbReference type="Proteomes" id="UP001193501"/>
    </source>
</evidence>